<evidence type="ECO:0000256" key="2">
    <source>
        <dbReference type="ARBA" id="ARBA00022692"/>
    </source>
</evidence>
<dbReference type="GO" id="GO:0016020">
    <property type="term" value="C:membrane"/>
    <property type="evidence" value="ECO:0007669"/>
    <property type="project" value="UniProtKB-SubCell"/>
</dbReference>
<keyword evidence="4" id="KW-1133">Transmembrane helix</keyword>
<dbReference type="Gene3D" id="3.40.50.2300">
    <property type="match status" value="2"/>
</dbReference>
<dbReference type="InterPro" id="IPR001828">
    <property type="entry name" value="ANF_lig-bd_rcpt"/>
</dbReference>
<proteinExistence type="predicted"/>
<feature type="signal peptide" evidence="7">
    <location>
        <begin position="1"/>
        <end position="27"/>
    </location>
</feature>
<dbReference type="CDD" id="cd06268">
    <property type="entry name" value="PBP1_ABC_transporter_LIVBP-like"/>
    <property type="match status" value="1"/>
</dbReference>
<keyword evidence="3" id="KW-0813">Transport</keyword>
<gene>
    <name evidence="9" type="ORF">B30_14079</name>
</gene>
<feature type="region of interest" description="Disordered" evidence="6">
    <location>
        <begin position="375"/>
        <end position="399"/>
    </location>
</feature>
<evidence type="ECO:0000313" key="10">
    <source>
        <dbReference type="Proteomes" id="UP000006762"/>
    </source>
</evidence>
<dbReference type="EMBL" id="AMRK01000008">
    <property type="protein sequence ID" value="EKE70021.1"/>
    <property type="molecule type" value="Genomic_DNA"/>
</dbReference>
<feature type="chain" id="PRO_5003861505" description="Receptor ligand binding region domain-containing protein" evidence="7">
    <location>
        <begin position="28"/>
        <end position="399"/>
    </location>
</feature>
<keyword evidence="3" id="KW-0029">Amino-acid transport</keyword>
<dbReference type="PANTHER" id="PTHR30483:SF6">
    <property type="entry name" value="PERIPLASMIC BINDING PROTEIN OF ABC TRANSPORTER FOR NATURAL AMINO ACIDS"/>
    <property type="match status" value="1"/>
</dbReference>
<evidence type="ECO:0000256" key="7">
    <source>
        <dbReference type="SAM" id="SignalP"/>
    </source>
</evidence>
<organism evidence="9 10">
    <name type="scientific">Celeribacter baekdonensis B30</name>
    <dbReference type="NCBI Taxonomy" id="1208323"/>
    <lineage>
        <taxon>Bacteria</taxon>
        <taxon>Pseudomonadati</taxon>
        <taxon>Pseudomonadota</taxon>
        <taxon>Alphaproteobacteria</taxon>
        <taxon>Rhodobacterales</taxon>
        <taxon>Roseobacteraceae</taxon>
        <taxon>Celeribacter</taxon>
    </lineage>
</organism>
<keyword evidence="10" id="KW-1185">Reference proteome</keyword>
<protein>
    <recommendedName>
        <fullName evidence="8">Receptor ligand binding region domain-containing protein</fullName>
    </recommendedName>
</protein>
<dbReference type="Proteomes" id="UP000006762">
    <property type="component" value="Unassembled WGS sequence"/>
</dbReference>
<dbReference type="GO" id="GO:0006865">
    <property type="term" value="P:amino acid transport"/>
    <property type="evidence" value="ECO:0007669"/>
    <property type="project" value="UniProtKB-KW"/>
</dbReference>
<evidence type="ECO:0000313" key="9">
    <source>
        <dbReference type="EMBL" id="EKE70021.1"/>
    </source>
</evidence>
<dbReference type="PATRIC" id="fig|1208323.3.peg.2911"/>
<dbReference type="InterPro" id="IPR022478">
    <property type="entry name" value="ABC_transptr_sub-bd_PQQ"/>
</dbReference>
<dbReference type="SUPFAM" id="SSF53822">
    <property type="entry name" value="Periplasmic binding protein-like I"/>
    <property type="match status" value="1"/>
</dbReference>
<dbReference type="eggNOG" id="COG0683">
    <property type="taxonomic scope" value="Bacteria"/>
</dbReference>
<evidence type="ECO:0000256" key="4">
    <source>
        <dbReference type="ARBA" id="ARBA00022989"/>
    </source>
</evidence>
<name>K2IIQ9_9RHOB</name>
<dbReference type="STRING" id="1208323.B30_14079"/>
<evidence type="ECO:0000259" key="8">
    <source>
        <dbReference type="Pfam" id="PF01094"/>
    </source>
</evidence>
<comment type="caution">
    <text evidence="9">The sequence shown here is derived from an EMBL/GenBank/DDBJ whole genome shotgun (WGS) entry which is preliminary data.</text>
</comment>
<feature type="domain" description="Receptor ligand binding region" evidence="8">
    <location>
        <begin position="97"/>
        <end position="221"/>
    </location>
</feature>
<dbReference type="PANTHER" id="PTHR30483">
    <property type="entry name" value="LEUCINE-SPECIFIC-BINDING PROTEIN"/>
    <property type="match status" value="1"/>
</dbReference>
<sequence>MTHMRRTFRVAAAGLLCALCVQTGGQAADLDLTIGYLRLEEPAHPVLSGLDPVPARRGIEGAELGVKDNQTTGGFLGHSYALDVVSLAPEALAADVAAAARDMLAKTRVVVLDMSSEAALAVADLAEAKGAILINAASGDAALRGASCRTNLLHTALEDSMAADALMQVLLSKRWTKLAMIVGPTAEDKARAQSYRQAAQKFGLKIVSETTWTFDSDLRRAASREVPLLTQGFKSHDVVLIADAHDDFARYIEHNTWEPRPVAGAGGLTAVAWAPVIEQWGAAQLQSRFTDMTGRAMTPRDYAAWAAVRALGEAVTRTGTAEAGALHDYLLSDGFELAGFQGRPLSFRNWNGQMRQPVPVVNAHAQVAAAPLEGFEHPRNPLDTLGTDQPESECHAFGE</sequence>
<evidence type="ECO:0000256" key="6">
    <source>
        <dbReference type="SAM" id="MobiDB-lite"/>
    </source>
</evidence>
<dbReference type="OrthoDB" id="5341635at2"/>
<evidence type="ECO:0000256" key="3">
    <source>
        <dbReference type="ARBA" id="ARBA00022970"/>
    </source>
</evidence>
<keyword evidence="2" id="KW-0812">Transmembrane</keyword>
<dbReference type="InterPro" id="IPR051010">
    <property type="entry name" value="BCAA_transport"/>
</dbReference>
<comment type="subcellular location">
    <subcellularLocation>
        <location evidence="1">Membrane</location>
    </subcellularLocation>
</comment>
<dbReference type="Pfam" id="PF01094">
    <property type="entry name" value="ANF_receptor"/>
    <property type="match status" value="1"/>
</dbReference>
<keyword evidence="5" id="KW-0472">Membrane</keyword>
<dbReference type="RefSeq" id="WP_009572785.1">
    <property type="nucleotide sequence ID" value="NZ_AMRK01000008.1"/>
</dbReference>
<evidence type="ECO:0000256" key="5">
    <source>
        <dbReference type="ARBA" id="ARBA00023136"/>
    </source>
</evidence>
<dbReference type="InterPro" id="IPR028082">
    <property type="entry name" value="Peripla_BP_I"/>
</dbReference>
<evidence type="ECO:0000256" key="1">
    <source>
        <dbReference type="ARBA" id="ARBA00004370"/>
    </source>
</evidence>
<accession>K2IIQ9</accession>
<reference evidence="9 10" key="1">
    <citation type="submission" date="2012-09" db="EMBL/GenBank/DDBJ databases">
        <title>Celeribacter baekdonensis B30 Genome Sequencing.</title>
        <authorList>
            <person name="Wang W."/>
        </authorList>
    </citation>
    <scope>NUCLEOTIDE SEQUENCE [LARGE SCALE GENOMIC DNA]</scope>
    <source>
        <strain evidence="9 10">B30</strain>
    </source>
</reference>
<keyword evidence="7" id="KW-0732">Signal</keyword>
<dbReference type="NCBIfam" id="TIGR03863">
    <property type="entry name" value="PQQ_ABC_bind"/>
    <property type="match status" value="1"/>
</dbReference>
<dbReference type="AlphaFoldDB" id="K2IIQ9"/>